<dbReference type="InterPro" id="IPR001789">
    <property type="entry name" value="Sig_transdc_resp-reg_receiver"/>
</dbReference>
<dbReference type="PROSITE" id="PS00675">
    <property type="entry name" value="SIGMA54_INTERACT_1"/>
    <property type="match status" value="1"/>
</dbReference>
<feature type="domain" description="Response regulatory" evidence="10">
    <location>
        <begin position="5"/>
        <end position="119"/>
    </location>
</feature>
<keyword evidence="5" id="KW-0805">Transcription regulation</keyword>
<evidence type="ECO:0000313" key="12">
    <source>
        <dbReference type="Proteomes" id="UP000078389"/>
    </source>
</evidence>
<reference evidence="11 12" key="1">
    <citation type="submission" date="2016-03" db="EMBL/GenBank/DDBJ databases">
        <title>Genome sequencing of Devosia sp. S37.</title>
        <authorList>
            <person name="Mohd Nor M."/>
        </authorList>
    </citation>
    <scope>NUCLEOTIDE SEQUENCE [LARGE SCALE GENOMIC DNA]</scope>
    <source>
        <strain evidence="11 12">S37</strain>
    </source>
</reference>
<dbReference type="SMART" id="SM00448">
    <property type="entry name" value="REC"/>
    <property type="match status" value="1"/>
</dbReference>
<gene>
    <name evidence="11" type="ORF">A3840_15535</name>
</gene>
<dbReference type="PROSITE" id="PS50110">
    <property type="entry name" value="RESPONSE_REGULATORY"/>
    <property type="match status" value="1"/>
</dbReference>
<protein>
    <submittedName>
        <fullName evidence="11">Fis family transcriptional regulator</fullName>
    </submittedName>
</protein>
<dbReference type="Gene3D" id="1.10.10.60">
    <property type="entry name" value="Homeodomain-like"/>
    <property type="match status" value="1"/>
</dbReference>
<evidence type="ECO:0000256" key="4">
    <source>
        <dbReference type="ARBA" id="ARBA00023012"/>
    </source>
</evidence>
<evidence type="ECO:0000256" key="1">
    <source>
        <dbReference type="ARBA" id="ARBA00022553"/>
    </source>
</evidence>
<dbReference type="AlphaFoldDB" id="A0A178HP17"/>
<evidence type="ECO:0000313" key="11">
    <source>
        <dbReference type="EMBL" id="OAM74551.1"/>
    </source>
</evidence>
<dbReference type="Gene3D" id="3.40.50.2300">
    <property type="match status" value="1"/>
</dbReference>
<dbReference type="PANTHER" id="PTHR32071">
    <property type="entry name" value="TRANSCRIPTIONAL REGULATORY PROTEIN"/>
    <property type="match status" value="1"/>
</dbReference>
<dbReference type="CDD" id="cd00009">
    <property type="entry name" value="AAA"/>
    <property type="match status" value="1"/>
</dbReference>
<keyword evidence="3" id="KW-0067">ATP-binding</keyword>
<dbReference type="Pfam" id="PF02954">
    <property type="entry name" value="HTH_8"/>
    <property type="match status" value="1"/>
</dbReference>
<dbReference type="STRING" id="1770058.A3840_15535"/>
<dbReference type="RefSeq" id="WP_067458829.1">
    <property type="nucleotide sequence ID" value="NZ_LVVY01000119.1"/>
</dbReference>
<accession>A0A178HP17</accession>
<dbReference type="SMART" id="SM00382">
    <property type="entry name" value="AAA"/>
    <property type="match status" value="1"/>
</dbReference>
<dbReference type="Pfam" id="PF00072">
    <property type="entry name" value="Response_reg"/>
    <property type="match status" value="1"/>
</dbReference>
<sequence>MSRGRIVFVDDEPELCAAAADWLGASGFAVQVFSDPGRALDEIDMAAGDCVVSDMRMPGLSGLELLEQIRKRDTDLPVVLLTGHGDVALAVEAMQAGAYHFLEKPYDADQLVSILDNAVERRRLKQEIERLRRGVDDIEARLIGASPAMAAVRRSVQHLADIDVDVLITGETGTGKEVVARALHDFGRRRSGPFVAINCAAIPETIFESEMFGHERGAFTGAQSARQGKIAHASGGTVFLDEIESMPLSLQAKVLRVIQERIVEPVGSNRQIPVDVRFIAATKVDLKTESDAGRFRPDLYFRLATIDLPLPPLRDRPEDIGLLHTIFARRAADRYGLAFRELPADRLIDLVRQDWPGNVRELKSHAERTIIGMEAATSRPTIPGKLPDILAAYEARVIAATLEAVGGATAEAAERLGVPRRTLNEKIAKYGLRAAPAPGETSLG</sequence>
<dbReference type="SUPFAM" id="SSF46689">
    <property type="entry name" value="Homeodomain-like"/>
    <property type="match status" value="1"/>
</dbReference>
<dbReference type="PANTHER" id="PTHR32071:SF57">
    <property type="entry name" value="C4-DICARBOXYLATE TRANSPORT TRANSCRIPTIONAL REGULATORY PROTEIN DCTD"/>
    <property type="match status" value="1"/>
</dbReference>
<keyword evidence="6" id="KW-0010">Activator</keyword>
<dbReference type="InterPro" id="IPR003593">
    <property type="entry name" value="AAA+_ATPase"/>
</dbReference>
<evidence type="ECO:0000256" key="7">
    <source>
        <dbReference type="ARBA" id="ARBA00023163"/>
    </source>
</evidence>
<dbReference type="PRINTS" id="PR01590">
    <property type="entry name" value="HTHFIS"/>
</dbReference>
<evidence type="ECO:0000256" key="3">
    <source>
        <dbReference type="ARBA" id="ARBA00022840"/>
    </source>
</evidence>
<evidence type="ECO:0000259" key="9">
    <source>
        <dbReference type="PROSITE" id="PS50045"/>
    </source>
</evidence>
<name>A0A178HP17_9HYPH</name>
<keyword evidence="4" id="KW-0902">Two-component regulatory system</keyword>
<dbReference type="InterPro" id="IPR002078">
    <property type="entry name" value="Sigma_54_int"/>
</dbReference>
<organism evidence="11 12">
    <name type="scientific">Devosia elaeis</name>
    <dbReference type="NCBI Taxonomy" id="1770058"/>
    <lineage>
        <taxon>Bacteria</taxon>
        <taxon>Pseudomonadati</taxon>
        <taxon>Pseudomonadota</taxon>
        <taxon>Alphaproteobacteria</taxon>
        <taxon>Hyphomicrobiales</taxon>
        <taxon>Devosiaceae</taxon>
        <taxon>Devosia</taxon>
    </lineage>
</organism>
<dbReference type="Pfam" id="PF00158">
    <property type="entry name" value="Sigma54_activat"/>
    <property type="match status" value="1"/>
</dbReference>
<proteinExistence type="predicted"/>
<dbReference type="PROSITE" id="PS00676">
    <property type="entry name" value="SIGMA54_INTERACT_2"/>
    <property type="match status" value="1"/>
</dbReference>
<dbReference type="InterPro" id="IPR011006">
    <property type="entry name" value="CheY-like_superfamily"/>
</dbReference>
<evidence type="ECO:0000256" key="5">
    <source>
        <dbReference type="ARBA" id="ARBA00023015"/>
    </source>
</evidence>
<dbReference type="SUPFAM" id="SSF52540">
    <property type="entry name" value="P-loop containing nucleoside triphosphate hydrolases"/>
    <property type="match status" value="1"/>
</dbReference>
<feature type="modified residue" description="4-aspartylphosphate" evidence="8">
    <location>
        <position position="54"/>
    </location>
</feature>
<keyword evidence="7" id="KW-0804">Transcription</keyword>
<dbReference type="OrthoDB" id="9802388at2"/>
<evidence type="ECO:0000259" key="10">
    <source>
        <dbReference type="PROSITE" id="PS50110"/>
    </source>
</evidence>
<feature type="domain" description="Sigma-54 factor interaction" evidence="9">
    <location>
        <begin position="142"/>
        <end position="371"/>
    </location>
</feature>
<evidence type="ECO:0000256" key="8">
    <source>
        <dbReference type="PROSITE-ProRule" id="PRU00169"/>
    </source>
</evidence>
<keyword evidence="2" id="KW-0547">Nucleotide-binding</keyword>
<dbReference type="InterPro" id="IPR002197">
    <property type="entry name" value="HTH_Fis"/>
</dbReference>
<dbReference type="EMBL" id="LVVY01000119">
    <property type="protein sequence ID" value="OAM74551.1"/>
    <property type="molecule type" value="Genomic_DNA"/>
</dbReference>
<dbReference type="Gene3D" id="3.40.50.300">
    <property type="entry name" value="P-loop containing nucleotide triphosphate hydrolases"/>
    <property type="match status" value="1"/>
</dbReference>
<dbReference type="InterPro" id="IPR058031">
    <property type="entry name" value="AAA_lid_NorR"/>
</dbReference>
<dbReference type="InterPro" id="IPR009057">
    <property type="entry name" value="Homeodomain-like_sf"/>
</dbReference>
<dbReference type="InterPro" id="IPR025943">
    <property type="entry name" value="Sigma_54_int_dom_ATP-bd_2"/>
</dbReference>
<dbReference type="GO" id="GO:0043565">
    <property type="term" value="F:sequence-specific DNA binding"/>
    <property type="evidence" value="ECO:0007669"/>
    <property type="project" value="InterPro"/>
</dbReference>
<evidence type="ECO:0000256" key="2">
    <source>
        <dbReference type="ARBA" id="ARBA00022741"/>
    </source>
</evidence>
<dbReference type="GO" id="GO:0005524">
    <property type="term" value="F:ATP binding"/>
    <property type="evidence" value="ECO:0007669"/>
    <property type="project" value="UniProtKB-KW"/>
</dbReference>
<dbReference type="InterPro" id="IPR025662">
    <property type="entry name" value="Sigma_54_int_dom_ATP-bd_1"/>
</dbReference>
<dbReference type="InterPro" id="IPR027417">
    <property type="entry name" value="P-loop_NTPase"/>
</dbReference>
<keyword evidence="12" id="KW-1185">Reference proteome</keyword>
<dbReference type="GO" id="GO:0006355">
    <property type="term" value="P:regulation of DNA-templated transcription"/>
    <property type="evidence" value="ECO:0007669"/>
    <property type="project" value="InterPro"/>
</dbReference>
<evidence type="ECO:0000256" key="6">
    <source>
        <dbReference type="ARBA" id="ARBA00023159"/>
    </source>
</evidence>
<dbReference type="SUPFAM" id="SSF52172">
    <property type="entry name" value="CheY-like"/>
    <property type="match status" value="1"/>
</dbReference>
<dbReference type="Pfam" id="PF25601">
    <property type="entry name" value="AAA_lid_14"/>
    <property type="match status" value="1"/>
</dbReference>
<dbReference type="GO" id="GO:0000160">
    <property type="term" value="P:phosphorelay signal transduction system"/>
    <property type="evidence" value="ECO:0007669"/>
    <property type="project" value="UniProtKB-KW"/>
</dbReference>
<keyword evidence="1 8" id="KW-0597">Phosphoprotein</keyword>
<dbReference type="Gene3D" id="1.10.8.60">
    <property type="match status" value="1"/>
</dbReference>
<dbReference type="PROSITE" id="PS50045">
    <property type="entry name" value="SIGMA54_INTERACT_4"/>
    <property type="match status" value="1"/>
</dbReference>
<dbReference type="FunFam" id="3.40.50.300:FF:000006">
    <property type="entry name" value="DNA-binding transcriptional regulator NtrC"/>
    <property type="match status" value="1"/>
</dbReference>
<comment type="caution">
    <text evidence="11">The sequence shown here is derived from an EMBL/GenBank/DDBJ whole genome shotgun (WGS) entry which is preliminary data.</text>
</comment>
<dbReference type="Proteomes" id="UP000078389">
    <property type="component" value="Unassembled WGS sequence"/>
</dbReference>
<dbReference type="FunFam" id="3.40.50.2300:FF:000018">
    <property type="entry name" value="DNA-binding transcriptional regulator NtrC"/>
    <property type="match status" value="1"/>
</dbReference>